<gene>
    <name evidence="5" type="ORF">D9X91_04830</name>
</gene>
<protein>
    <submittedName>
        <fullName evidence="5">LacI family transcriptional regulator</fullName>
    </submittedName>
</protein>
<comment type="caution">
    <text evidence="5">The sequence shown here is derived from an EMBL/GenBank/DDBJ whole genome shotgun (WGS) entry which is preliminary data.</text>
</comment>
<dbReference type="AlphaFoldDB" id="A0A3L7K5B9"/>
<dbReference type="Proteomes" id="UP000276770">
    <property type="component" value="Unassembled WGS sequence"/>
</dbReference>
<dbReference type="RefSeq" id="WP_121679429.1">
    <property type="nucleotide sequence ID" value="NZ_RCVZ01000002.1"/>
</dbReference>
<dbReference type="SUPFAM" id="SSF53822">
    <property type="entry name" value="Periplasmic binding protein-like I"/>
    <property type="match status" value="1"/>
</dbReference>
<keyword evidence="1" id="KW-0805">Transcription regulation</keyword>
<name>A0A3L7K5B9_9BACI</name>
<dbReference type="InterPro" id="IPR001761">
    <property type="entry name" value="Peripla_BP/Lac1_sug-bd_dom"/>
</dbReference>
<dbReference type="PANTHER" id="PTHR30146">
    <property type="entry name" value="LACI-RELATED TRANSCRIPTIONAL REPRESSOR"/>
    <property type="match status" value="1"/>
</dbReference>
<sequence length="330" mass="37129">MATISDVARLSGLSRSTVSRVLNNYPYVSEEKKRLVNEAMEQLNYFPNASAQKLRNQKTETIAVLIPMLTNPFFAYLLQGIDTIATENGFQLLVCQTRYDKEKELNFLNLLKSKQVDGIILTSIENSWDQLEPFLKYGPIVMCNEYEKTAKNVPSVRLDQVYGGYIATRHLIEKGHSTIAYCRGAFRSGIASDREIGYRLALEEFNLPYREELMFRAAADSRDGEEVFKKLMTLKERPTGIFTGSDQVAAGIIKQAKLNGIEVPKELAVVGFDDQPIAEIVVPEITTVKQPIHEIGEKAMGLMLNLLLPNESDSIEEVELQLQLIERAST</sequence>
<dbReference type="PANTHER" id="PTHR30146:SF136">
    <property type="entry name" value="NTD BIOSYNTHESIS OPERON REGULATOR NTDR"/>
    <property type="match status" value="1"/>
</dbReference>
<dbReference type="EMBL" id="RCVZ01000002">
    <property type="protein sequence ID" value="RLQ97479.1"/>
    <property type="molecule type" value="Genomic_DNA"/>
</dbReference>
<dbReference type="InterPro" id="IPR010982">
    <property type="entry name" value="Lambda_DNA-bd_dom_sf"/>
</dbReference>
<dbReference type="Pfam" id="PF00356">
    <property type="entry name" value="LacI"/>
    <property type="match status" value="1"/>
</dbReference>
<keyword evidence="6" id="KW-1185">Reference proteome</keyword>
<evidence type="ECO:0000256" key="3">
    <source>
        <dbReference type="ARBA" id="ARBA00023163"/>
    </source>
</evidence>
<dbReference type="GO" id="GO:0003700">
    <property type="term" value="F:DNA-binding transcription factor activity"/>
    <property type="evidence" value="ECO:0007669"/>
    <property type="project" value="TreeGrafter"/>
</dbReference>
<dbReference type="CDD" id="cd01392">
    <property type="entry name" value="HTH_LacI"/>
    <property type="match status" value="1"/>
</dbReference>
<dbReference type="PROSITE" id="PS50932">
    <property type="entry name" value="HTH_LACI_2"/>
    <property type="match status" value="1"/>
</dbReference>
<evidence type="ECO:0000256" key="2">
    <source>
        <dbReference type="ARBA" id="ARBA00023125"/>
    </source>
</evidence>
<dbReference type="SUPFAM" id="SSF47413">
    <property type="entry name" value="lambda repressor-like DNA-binding domains"/>
    <property type="match status" value="1"/>
</dbReference>
<accession>A0A3L7K5B9</accession>
<feature type="domain" description="HTH lacI-type" evidence="4">
    <location>
        <begin position="2"/>
        <end position="56"/>
    </location>
</feature>
<keyword evidence="3" id="KW-0804">Transcription</keyword>
<proteinExistence type="predicted"/>
<reference evidence="5 6" key="1">
    <citation type="submission" date="2018-10" db="EMBL/GenBank/DDBJ databases">
        <title>Falsibacillus sp. genome draft.</title>
        <authorList>
            <person name="Shi S."/>
        </authorList>
    </citation>
    <scope>NUCLEOTIDE SEQUENCE [LARGE SCALE GENOMIC DNA]</scope>
    <source>
        <strain evidence="5 6">GY 10110</strain>
    </source>
</reference>
<dbReference type="OrthoDB" id="9798934at2"/>
<evidence type="ECO:0000256" key="1">
    <source>
        <dbReference type="ARBA" id="ARBA00023015"/>
    </source>
</evidence>
<dbReference type="CDD" id="cd06286">
    <property type="entry name" value="PBP1_CcpB-like"/>
    <property type="match status" value="1"/>
</dbReference>
<dbReference type="GO" id="GO:0000976">
    <property type="term" value="F:transcription cis-regulatory region binding"/>
    <property type="evidence" value="ECO:0007669"/>
    <property type="project" value="TreeGrafter"/>
</dbReference>
<dbReference type="InterPro" id="IPR028082">
    <property type="entry name" value="Peripla_BP_I"/>
</dbReference>
<dbReference type="Pfam" id="PF00532">
    <property type="entry name" value="Peripla_BP_1"/>
    <property type="match status" value="1"/>
</dbReference>
<evidence type="ECO:0000313" key="6">
    <source>
        <dbReference type="Proteomes" id="UP000276770"/>
    </source>
</evidence>
<dbReference type="Gene3D" id="1.10.260.40">
    <property type="entry name" value="lambda repressor-like DNA-binding domains"/>
    <property type="match status" value="1"/>
</dbReference>
<dbReference type="Gene3D" id="3.40.50.2300">
    <property type="match status" value="2"/>
</dbReference>
<organism evidence="5 6">
    <name type="scientific">Falsibacillus albus</name>
    <dbReference type="NCBI Taxonomy" id="2478915"/>
    <lineage>
        <taxon>Bacteria</taxon>
        <taxon>Bacillati</taxon>
        <taxon>Bacillota</taxon>
        <taxon>Bacilli</taxon>
        <taxon>Bacillales</taxon>
        <taxon>Bacillaceae</taxon>
        <taxon>Falsibacillus</taxon>
    </lineage>
</organism>
<dbReference type="InterPro" id="IPR000843">
    <property type="entry name" value="HTH_LacI"/>
</dbReference>
<evidence type="ECO:0000313" key="5">
    <source>
        <dbReference type="EMBL" id="RLQ97479.1"/>
    </source>
</evidence>
<dbReference type="SMART" id="SM00354">
    <property type="entry name" value="HTH_LACI"/>
    <property type="match status" value="1"/>
</dbReference>
<evidence type="ECO:0000259" key="4">
    <source>
        <dbReference type="PROSITE" id="PS50932"/>
    </source>
</evidence>
<keyword evidence="2" id="KW-0238">DNA-binding</keyword>